<evidence type="ECO:0000256" key="3">
    <source>
        <dbReference type="ARBA" id="ARBA00022801"/>
    </source>
</evidence>
<feature type="region of interest" description="Disordered" evidence="4">
    <location>
        <begin position="1"/>
        <end position="78"/>
    </location>
</feature>
<feature type="compositionally biased region" description="Low complexity" evidence="4">
    <location>
        <begin position="31"/>
        <end position="61"/>
    </location>
</feature>
<dbReference type="PRINTS" id="PR00834">
    <property type="entry name" value="PROTEASES2C"/>
</dbReference>
<evidence type="ECO:0000256" key="1">
    <source>
        <dbReference type="ARBA" id="ARBA00010541"/>
    </source>
</evidence>
<keyword evidence="3" id="KW-0378">Hydrolase</keyword>
<dbReference type="Pfam" id="PF13365">
    <property type="entry name" value="Trypsin_2"/>
    <property type="match status" value="1"/>
</dbReference>
<dbReference type="Gene3D" id="2.30.42.10">
    <property type="match status" value="1"/>
</dbReference>
<dbReference type="OrthoDB" id="9758917at2"/>
<reference evidence="6 7" key="1">
    <citation type="submission" date="2019-08" db="EMBL/GenBank/DDBJ databases">
        <title>Agrococcus lahaulensis sp. nov., isolated from a cold desert of the Indian Himalayas.</title>
        <authorList>
            <person name="Qu J.H."/>
        </authorList>
    </citation>
    <scope>NUCLEOTIDE SEQUENCE [LARGE SCALE GENOMIC DNA]</scope>
    <source>
        <strain evidence="6 7">NS18</strain>
    </source>
</reference>
<evidence type="ECO:0000313" key="7">
    <source>
        <dbReference type="Proteomes" id="UP000323221"/>
    </source>
</evidence>
<dbReference type="SUPFAM" id="SSF50494">
    <property type="entry name" value="Trypsin-like serine proteases"/>
    <property type="match status" value="1"/>
</dbReference>
<dbReference type="InterPro" id="IPR009003">
    <property type="entry name" value="Peptidase_S1_PA"/>
</dbReference>
<accession>A0A5M8QF08</accession>
<sequence>MSNPHDRVPNPMGPQPAQPPQGDWRWQHPTASVPAGAPVGTPAAAAPQADRPDPWAATRPFQPVPQAQPHPAPAAPRRRTGLVVTSVVAAALLGGAAGFGGGALAGTLQPQAQSQSQSATQDAGTTGETVADPQTIADVAAAAGPSVVTVQASSQAGSGEGSGVAVAAGGYIVTNNHVVTLDGQAADASITVETSDGRLLAAEIVGTDPVVDLAVIKVDADLPVVTFASSDDVRVGDTAIAIGAPLGLSNSVTDGIVSAVDRGLRIAGSAAPEGDEQQSEQSPFGFWQENGAQAAQEAISIPVVQTDASINPGNSGGALLNASGQLVGVNVAIASMGQGESAGSIGIGFAIESSLVQRVVEELIGSGEATHGLLGATVSDVTDASVGTVGAQIRELSEGGAAEAAGLQPGDVITAVDGAPVTNAIDATAQVRAHAAGATVTIAYQRDGQEAEAEVTLGGL</sequence>
<evidence type="ECO:0000256" key="4">
    <source>
        <dbReference type="SAM" id="MobiDB-lite"/>
    </source>
</evidence>
<dbReference type="EMBL" id="VOIR01000014">
    <property type="protein sequence ID" value="KAA6432982.1"/>
    <property type="molecule type" value="Genomic_DNA"/>
</dbReference>
<keyword evidence="7" id="KW-1185">Reference proteome</keyword>
<feature type="compositionally biased region" description="Pro residues" evidence="4">
    <location>
        <begin position="62"/>
        <end position="74"/>
    </location>
</feature>
<dbReference type="RefSeq" id="WP_146356731.1">
    <property type="nucleotide sequence ID" value="NZ_VOIR01000014.1"/>
</dbReference>
<dbReference type="Proteomes" id="UP000323221">
    <property type="component" value="Unassembled WGS sequence"/>
</dbReference>
<dbReference type="AlphaFoldDB" id="A0A5M8QF08"/>
<dbReference type="Pfam" id="PF13180">
    <property type="entry name" value="PDZ_2"/>
    <property type="match status" value="1"/>
</dbReference>
<dbReference type="InterPro" id="IPR036034">
    <property type="entry name" value="PDZ_sf"/>
</dbReference>
<dbReference type="InterPro" id="IPR001478">
    <property type="entry name" value="PDZ"/>
</dbReference>
<dbReference type="PANTHER" id="PTHR43343:SF3">
    <property type="entry name" value="PROTEASE DO-LIKE 8, CHLOROPLASTIC"/>
    <property type="match status" value="1"/>
</dbReference>
<evidence type="ECO:0000259" key="5">
    <source>
        <dbReference type="PROSITE" id="PS50106"/>
    </source>
</evidence>
<comment type="similarity">
    <text evidence="1">Belongs to the peptidase S1C family.</text>
</comment>
<comment type="caution">
    <text evidence="6">The sequence shown here is derived from an EMBL/GenBank/DDBJ whole genome shotgun (WGS) entry which is preliminary data.</text>
</comment>
<dbReference type="Gene3D" id="2.40.10.10">
    <property type="entry name" value="Trypsin-like serine proteases"/>
    <property type="match status" value="2"/>
</dbReference>
<dbReference type="PROSITE" id="PS50106">
    <property type="entry name" value="PDZ"/>
    <property type="match status" value="1"/>
</dbReference>
<gene>
    <name evidence="6" type="ORF">FQ330_08455</name>
</gene>
<keyword evidence="2" id="KW-0645">Protease</keyword>
<protein>
    <submittedName>
        <fullName evidence="6">PDZ domain-containing protein</fullName>
    </submittedName>
</protein>
<feature type="domain" description="PDZ" evidence="5">
    <location>
        <begin position="363"/>
        <end position="448"/>
    </location>
</feature>
<dbReference type="GO" id="GO:0006508">
    <property type="term" value="P:proteolysis"/>
    <property type="evidence" value="ECO:0007669"/>
    <property type="project" value="UniProtKB-KW"/>
</dbReference>
<dbReference type="InterPro" id="IPR051201">
    <property type="entry name" value="Chloro_Bact_Ser_Proteases"/>
</dbReference>
<dbReference type="InterPro" id="IPR001940">
    <property type="entry name" value="Peptidase_S1C"/>
</dbReference>
<name>A0A5M8QF08_9MICO</name>
<dbReference type="SUPFAM" id="SSF50156">
    <property type="entry name" value="PDZ domain-like"/>
    <property type="match status" value="1"/>
</dbReference>
<evidence type="ECO:0000256" key="2">
    <source>
        <dbReference type="ARBA" id="ARBA00022670"/>
    </source>
</evidence>
<evidence type="ECO:0000313" key="6">
    <source>
        <dbReference type="EMBL" id="KAA6432982.1"/>
    </source>
</evidence>
<dbReference type="InterPro" id="IPR043504">
    <property type="entry name" value="Peptidase_S1_PA_chymotrypsin"/>
</dbReference>
<dbReference type="SMART" id="SM00228">
    <property type="entry name" value="PDZ"/>
    <property type="match status" value="1"/>
</dbReference>
<dbReference type="GO" id="GO:0004252">
    <property type="term" value="F:serine-type endopeptidase activity"/>
    <property type="evidence" value="ECO:0007669"/>
    <property type="project" value="InterPro"/>
</dbReference>
<proteinExistence type="inferred from homology"/>
<organism evidence="6 7">
    <name type="scientific">Agrococcus sediminis</name>
    <dbReference type="NCBI Taxonomy" id="2599924"/>
    <lineage>
        <taxon>Bacteria</taxon>
        <taxon>Bacillati</taxon>
        <taxon>Actinomycetota</taxon>
        <taxon>Actinomycetes</taxon>
        <taxon>Micrococcales</taxon>
        <taxon>Microbacteriaceae</taxon>
        <taxon>Agrococcus</taxon>
    </lineage>
</organism>
<dbReference type="PANTHER" id="PTHR43343">
    <property type="entry name" value="PEPTIDASE S12"/>
    <property type="match status" value="1"/>
</dbReference>